<reference evidence="3" key="1">
    <citation type="submission" date="2019-10" db="EMBL/GenBank/DDBJ databases">
        <title>Description of Paenibacillus glebae sp. nov.</title>
        <authorList>
            <person name="Carlier A."/>
            <person name="Qi S."/>
        </authorList>
    </citation>
    <scope>NUCLEOTIDE SEQUENCE</scope>
    <source>
        <strain evidence="3">LMG 31456</strain>
    </source>
</reference>
<name>A0A972GV53_9BACL</name>
<feature type="domain" description="WYL" evidence="1">
    <location>
        <begin position="148"/>
        <end position="214"/>
    </location>
</feature>
<comment type="caution">
    <text evidence="3">The sequence shown here is derived from an EMBL/GenBank/DDBJ whole genome shotgun (WGS) entry which is preliminary data.</text>
</comment>
<dbReference type="EMBL" id="WHOD01000113">
    <property type="protein sequence ID" value="NOU97459.1"/>
    <property type="molecule type" value="Genomic_DNA"/>
</dbReference>
<accession>A0A972GV53</accession>
<evidence type="ECO:0000313" key="4">
    <source>
        <dbReference type="Proteomes" id="UP000641588"/>
    </source>
</evidence>
<evidence type="ECO:0000313" key="3">
    <source>
        <dbReference type="EMBL" id="NOU97459.1"/>
    </source>
</evidence>
<dbReference type="InterPro" id="IPR057727">
    <property type="entry name" value="WCX_dom"/>
</dbReference>
<keyword evidence="4" id="KW-1185">Reference proteome</keyword>
<feature type="domain" description="WCX" evidence="2">
    <location>
        <begin position="269"/>
        <end position="325"/>
    </location>
</feature>
<dbReference type="PANTHER" id="PTHR34580">
    <property type="match status" value="1"/>
</dbReference>
<proteinExistence type="predicted"/>
<dbReference type="Pfam" id="PF13280">
    <property type="entry name" value="WYL"/>
    <property type="match status" value="1"/>
</dbReference>
<evidence type="ECO:0000259" key="1">
    <source>
        <dbReference type="Pfam" id="PF13280"/>
    </source>
</evidence>
<protein>
    <submittedName>
        <fullName evidence="3">WYL domain-containing protein</fullName>
    </submittedName>
</protein>
<dbReference type="AlphaFoldDB" id="A0A972GV53"/>
<dbReference type="Proteomes" id="UP000641588">
    <property type="component" value="Unassembled WGS sequence"/>
</dbReference>
<dbReference type="PANTHER" id="PTHR34580:SF1">
    <property type="entry name" value="PROTEIN PAFC"/>
    <property type="match status" value="1"/>
</dbReference>
<gene>
    <name evidence="3" type="ORF">GC093_30170</name>
</gene>
<dbReference type="InterPro" id="IPR051534">
    <property type="entry name" value="CBASS_pafABC_assoc_protein"/>
</dbReference>
<dbReference type="Pfam" id="PF25583">
    <property type="entry name" value="WCX"/>
    <property type="match status" value="1"/>
</dbReference>
<dbReference type="InterPro" id="IPR026881">
    <property type="entry name" value="WYL_dom"/>
</dbReference>
<sequence length="329" mass="38903">MIMPKSADSTDSVNSLSRIVQIKQRLLDGEELTLQELCDAYGKHAETIKKDISIIRNELAHKPIEIEYNRLRKSYRLLGSESENHFISALTVLMVLYGCRALSTEEMQRLESYVTDSFSPQVQQRLKKYTGSFRFHYKPILNKNILGTIEDLFRCIVEQHPLSITYLTILKEIEHHELLPYTLMFNEGYFYLAALPVGEPLQACKIYRIDQIMNYKIHKEQFETPQHGDRFFKPGEYVNFSFMMHYGEMNKVIRLKMLPFIESYFLAKFPVNRLIESNEEWIIYECTVAHEESALFWIFSERQWVEVLSPISLREKMKSTLTEMMKIYE</sequence>
<organism evidence="3 4">
    <name type="scientific">Paenibacillus foliorum</name>
    <dbReference type="NCBI Taxonomy" id="2654974"/>
    <lineage>
        <taxon>Bacteria</taxon>
        <taxon>Bacillati</taxon>
        <taxon>Bacillota</taxon>
        <taxon>Bacilli</taxon>
        <taxon>Bacillales</taxon>
        <taxon>Paenibacillaceae</taxon>
        <taxon>Paenibacillus</taxon>
    </lineage>
</organism>
<dbReference type="PROSITE" id="PS52050">
    <property type="entry name" value="WYL"/>
    <property type="match status" value="1"/>
</dbReference>
<evidence type="ECO:0000259" key="2">
    <source>
        <dbReference type="Pfam" id="PF25583"/>
    </source>
</evidence>